<accession>A0A1E7NGI3</accession>
<dbReference type="Proteomes" id="UP000037395">
    <property type="component" value="Unassembled WGS sequence"/>
</dbReference>
<dbReference type="PANTHER" id="PTHR39624:SF2">
    <property type="entry name" value="OSMC-LIKE PROTEIN"/>
    <property type="match status" value="1"/>
</dbReference>
<dbReference type="PANTHER" id="PTHR39624">
    <property type="entry name" value="PROTEIN INVOLVED IN RIMO-MEDIATED BETA-METHYLTHIOLATION OF RIBOSOMAL PROTEIN S12 YCAO"/>
    <property type="match status" value="1"/>
</dbReference>
<evidence type="ECO:0000313" key="2">
    <source>
        <dbReference type="Proteomes" id="UP000037395"/>
    </source>
</evidence>
<organism evidence="1 2">
    <name type="scientific">Kitasatospora aureofaciens</name>
    <name type="common">Streptomyces aureofaciens</name>
    <dbReference type="NCBI Taxonomy" id="1894"/>
    <lineage>
        <taxon>Bacteria</taxon>
        <taxon>Bacillati</taxon>
        <taxon>Actinomycetota</taxon>
        <taxon>Actinomycetes</taxon>
        <taxon>Kitasatosporales</taxon>
        <taxon>Streptomycetaceae</taxon>
        <taxon>Kitasatospora</taxon>
    </lineage>
</organism>
<evidence type="ECO:0000313" key="1">
    <source>
        <dbReference type="EMBL" id="OEV39821.1"/>
    </source>
</evidence>
<gene>
    <name evidence="1" type="ORF">HS99_0001710</name>
</gene>
<protein>
    <recommendedName>
        <fullName evidence="3">Osmotically inducible protein OsmC</fullName>
    </recommendedName>
</protein>
<dbReference type="InterPro" id="IPR015946">
    <property type="entry name" value="KH_dom-like_a/b"/>
</dbReference>
<proteinExistence type="predicted"/>
<dbReference type="Gene3D" id="3.30.300.20">
    <property type="match status" value="1"/>
</dbReference>
<dbReference type="InterPro" id="IPR003718">
    <property type="entry name" value="OsmC/Ohr_fam"/>
</dbReference>
<dbReference type="AlphaFoldDB" id="A0A1E7NGI3"/>
<dbReference type="InterPro" id="IPR036102">
    <property type="entry name" value="OsmC/Ohrsf"/>
</dbReference>
<evidence type="ECO:0008006" key="3">
    <source>
        <dbReference type="Google" id="ProtNLM"/>
    </source>
</evidence>
<sequence length="189" mass="19752">MSDTGRIILDTTLDPYDPDQVWISLTRGEARQLAGMLLRQAAAVDRPLAPRAGRIEIDPVAGDLYAVGVRSHALAVGQPLDAGGADTAPTPVELCASTLASCTAHYTGGYLDRHGFSRDGLHVTAGFTVSQDRPARIASVSVEITALGLPPDREAGLLAVVRHCTVKNTLDHPPAVRVSLNGSPKASAS</sequence>
<reference evidence="1" key="1">
    <citation type="submission" date="2016-08" db="EMBL/GenBank/DDBJ databases">
        <title>Sequencing, Assembly and Comparative Genomics of S. aureofaciens ATCC 10762.</title>
        <authorList>
            <person name="Gradnigo J.S."/>
            <person name="Johnson N."/>
            <person name="Somerville G.A."/>
        </authorList>
    </citation>
    <scope>NUCLEOTIDE SEQUENCE [LARGE SCALE GENOMIC DNA]</scope>
    <source>
        <strain evidence="1">ATCC 10762</strain>
    </source>
</reference>
<dbReference type="Pfam" id="PF02566">
    <property type="entry name" value="OsmC"/>
    <property type="match status" value="1"/>
</dbReference>
<name>A0A1E7NGI3_KITAU</name>
<comment type="caution">
    <text evidence="1">The sequence shown here is derived from an EMBL/GenBank/DDBJ whole genome shotgun (WGS) entry which is preliminary data.</text>
</comment>
<dbReference type="SUPFAM" id="SSF82784">
    <property type="entry name" value="OsmC-like"/>
    <property type="match status" value="1"/>
</dbReference>
<keyword evidence="2" id="KW-1185">Reference proteome</keyword>
<dbReference type="EMBL" id="JPRF03000001">
    <property type="protein sequence ID" value="OEV39821.1"/>
    <property type="molecule type" value="Genomic_DNA"/>
</dbReference>